<accession>A0A5C5YGP8</accession>
<evidence type="ECO:0000313" key="3">
    <source>
        <dbReference type="Proteomes" id="UP000318053"/>
    </source>
</evidence>
<dbReference type="Proteomes" id="UP000318053">
    <property type="component" value="Unassembled WGS sequence"/>
</dbReference>
<gene>
    <name evidence="2" type="ORF">CA85_09990</name>
</gene>
<proteinExistence type="predicted"/>
<reference evidence="2 3" key="1">
    <citation type="submission" date="2019-02" db="EMBL/GenBank/DDBJ databases">
        <title>Deep-cultivation of Planctomycetes and their phenomic and genomic characterization uncovers novel biology.</title>
        <authorList>
            <person name="Wiegand S."/>
            <person name="Jogler M."/>
            <person name="Boedeker C."/>
            <person name="Pinto D."/>
            <person name="Vollmers J."/>
            <person name="Rivas-Marin E."/>
            <person name="Kohn T."/>
            <person name="Peeters S.H."/>
            <person name="Heuer A."/>
            <person name="Rast P."/>
            <person name="Oberbeckmann S."/>
            <person name="Bunk B."/>
            <person name="Jeske O."/>
            <person name="Meyerdierks A."/>
            <person name="Storesund J.E."/>
            <person name="Kallscheuer N."/>
            <person name="Luecker S."/>
            <person name="Lage O.M."/>
            <person name="Pohl T."/>
            <person name="Merkel B.J."/>
            <person name="Hornburger P."/>
            <person name="Mueller R.-W."/>
            <person name="Bruemmer F."/>
            <person name="Labrenz M."/>
            <person name="Spormann A.M."/>
            <person name="Op Den Camp H."/>
            <person name="Overmann J."/>
            <person name="Amann R."/>
            <person name="Jetten M.S.M."/>
            <person name="Mascher T."/>
            <person name="Medema M.H."/>
            <person name="Devos D.P."/>
            <person name="Kaster A.-K."/>
            <person name="Ovreas L."/>
            <person name="Rohde M."/>
            <person name="Galperin M.Y."/>
            <person name="Jogler C."/>
        </authorList>
    </citation>
    <scope>NUCLEOTIDE SEQUENCE [LARGE SCALE GENOMIC DNA]</scope>
    <source>
        <strain evidence="2 3">CA85</strain>
    </source>
</reference>
<evidence type="ECO:0000313" key="2">
    <source>
        <dbReference type="EMBL" id="TWT74113.1"/>
    </source>
</evidence>
<dbReference type="RefSeq" id="WP_146390155.1">
    <property type="nucleotide sequence ID" value="NZ_SJPK01000002.1"/>
</dbReference>
<feature type="region of interest" description="Disordered" evidence="1">
    <location>
        <begin position="21"/>
        <end position="41"/>
    </location>
</feature>
<dbReference type="AlphaFoldDB" id="A0A5C5YGP8"/>
<dbReference type="EMBL" id="SJPK01000002">
    <property type="protein sequence ID" value="TWT74113.1"/>
    <property type="molecule type" value="Genomic_DNA"/>
</dbReference>
<sequence>MIVAILVCAYVIYLYHSLKESPGDIGEPPAADPDVGESSRDSADALAARLAALQRRLDALAQGAER</sequence>
<name>A0A5C5YGP8_9BACT</name>
<keyword evidence="3" id="KW-1185">Reference proteome</keyword>
<organism evidence="2 3">
    <name type="scientific">Allorhodopirellula solitaria</name>
    <dbReference type="NCBI Taxonomy" id="2527987"/>
    <lineage>
        <taxon>Bacteria</taxon>
        <taxon>Pseudomonadati</taxon>
        <taxon>Planctomycetota</taxon>
        <taxon>Planctomycetia</taxon>
        <taxon>Pirellulales</taxon>
        <taxon>Pirellulaceae</taxon>
        <taxon>Allorhodopirellula</taxon>
    </lineage>
</organism>
<protein>
    <submittedName>
        <fullName evidence="2">Uncharacterized protein</fullName>
    </submittedName>
</protein>
<dbReference type="OrthoDB" id="292097at2"/>
<comment type="caution">
    <text evidence="2">The sequence shown here is derived from an EMBL/GenBank/DDBJ whole genome shotgun (WGS) entry which is preliminary data.</text>
</comment>
<evidence type="ECO:0000256" key="1">
    <source>
        <dbReference type="SAM" id="MobiDB-lite"/>
    </source>
</evidence>